<name>A0ABQ9YTR1_9CRUS</name>
<evidence type="ECO:0000256" key="1">
    <source>
        <dbReference type="SAM" id="MobiDB-lite"/>
    </source>
</evidence>
<feature type="region of interest" description="Disordered" evidence="1">
    <location>
        <begin position="1"/>
        <end position="23"/>
    </location>
</feature>
<accession>A0ABQ9YTR1</accession>
<organism evidence="2 3">
    <name type="scientific">Daphnia magna</name>
    <dbReference type="NCBI Taxonomy" id="35525"/>
    <lineage>
        <taxon>Eukaryota</taxon>
        <taxon>Metazoa</taxon>
        <taxon>Ecdysozoa</taxon>
        <taxon>Arthropoda</taxon>
        <taxon>Crustacea</taxon>
        <taxon>Branchiopoda</taxon>
        <taxon>Diplostraca</taxon>
        <taxon>Cladocera</taxon>
        <taxon>Anomopoda</taxon>
        <taxon>Daphniidae</taxon>
        <taxon>Daphnia</taxon>
    </lineage>
</organism>
<evidence type="ECO:0000313" key="2">
    <source>
        <dbReference type="EMBL" id="KAK4003768.1"/>
    </source>
</evidence>
<feature type="compositionally biased region" description="Polar residues" evidence="1">
    <location>
        <begin position="1"/>
        <end position="11"/>
    </location>
</feature>
<keyword evidence="3" id="KW-1185">Reference proteome</keyword>
<sequence>MPPKNSQGQKRSVSALSNVSNVSSPSTISIELYDSGEEGAEMQSTNEACSLTGTLTSLNKSVIQKSSFSVYMAKAIRNLSVFNKIYVTRSIRNISSQEFHSALGDSRHGRVGR</sequence>
<proteinExistence type="predicted"/>
<comment type="caution">
    <text evidence="2">The sequence shown here is derived from an EMBL/GenBank/DDBJ whole genome shotgun (WGS) entry which is preliminary data.</text>
</comment>
<feature type="compositionally biased region" description="Low complexity" evidence="1">
    <location>
        <begin position="12"/>
        <end position="23"/>
    </location>
</feature>
<reference evidence="2 3" key="1">
    <citation type="journal article" date="2023" name="Nucleic Acids Res.">
        <title>The hologenome of Daphnia magna reveals possible DNA methylation and microbiome-mediated evolution of the host genome.</title>
        <authorList>
            <person name="Chaturvedi A."/>
            <person name="Li X."/>
            <person name="Dhandapani V."/>
            <person name="Marshall H."/>
            <person name="Kissane S."/>
            <person name="Cuenca-Cambronero M."/>
            <person name="Asole G."/>
            <person name="Calvet F."/>
            <person name="Ruiz-Romero M."/>
            <person name="Marangio P."/>
            <person name="Guigo R."/>
            <person name="Rago D."/>
            <person name="Mirbahai L."/>
            <person name="Eastwood N."/>
            <person name="Colbourne J.K."/>
            <person name="Zhou J."/>
            <person name="Mallon E."/>
            <person name="Orsini L."/>
        </authorList>
    </citation>
    <scope>NUCLEOTIDE SEQUENCE [LARGE SCALE GENOMIC DNA]</scope>
    <source>
        <strain evidence="2">LRV0_1</strain>
    </source>
</reference>
<dbReference type="EMBL" id="JAOYFB010000001">
    <property type="protein sequence ID" value="KAK4003768.1"/>
    <property type="molecule type" value="Genomic_DNA"/>
</dbReference>
<dbReference type="Proteomes" id="UP001234178">
    <property type="component" value="Unassembled WGS sequence"/>
</dbReference>
<protein>
    <submittedName>
        <fullName evidence="2">Uncharacterized protein</fullName>
    </submittedName>
</protein>
<evidence type="ECO:0000313" key="3">
    <source>
        <dbReference type="Proteomes" id="UP001234178"/>
    </source>
</evidence>
<gene>
    <name evidence="2" type="ORF">OUZ56_005523</name>
</gene>